<dbReference type="SUPFAM" id="SSF53098">
    <property type="entry name" value="Ribonuclease H-like"/>
    <property type="match status" value="1"/>
</dbReference>
<evidence type="ECO:0000313" key="3">
    <source>
        <dbReference type="EMBL" id="TFY55616.1"/>
    </source>
</evidence>
<evidence type="ECO:0000313" key="4">
    <source>
        <dbReference type="Proteomes" id="UP000298390"/>
    </source>
</evidence>
<dbReference type="Proteomes" id="UP000298390">
    <property type="component" value="Unassembled WGS sequence"/>
</dbReference>
<gene>
    <name evidence="3" type="ORF">EVJ58_g8133</name>
</gene>
<dbReference type="GO" id="GO:0046983">
    <property type="term" value="F:protein dimerization activity"/>
    <property type="evidence" value="ECO:0007669"/>
    <property type="project" value="InterPro"/>
</dbReference>
<feature type="domain" description="HAT C-terminal dimerisation" evidence="2">
    <location>
        <begin position="241"/>
        <end position="313"/>
    </location>
</feature>
<feature type="compositionally biased region" description="Basic and acidic residues" evidence="1">
    <location>
        <begin position="353"/>
        <end position="362"/>
    </location>
</feature>
<dbReference type="PANTHER" id="PTHR23272">
    <property type="entry name" value="BED FINGER-RELATED"/>
    <property type="match status" value="1"/>
</dbReference>
<dbReference type="EMBL" id="SEKV01000575">
    <property type="protein sequence ID" value="TFY55616.1"/>
    <property type="molecule type" value="Genomic_DNA"/>
</dbReference>
<protein>
    <recommendedName>
        <fullName evidence="2">HAT C-terminal dimerisation domain-containing protein</fullName>
    </recommendedName>
</protein>
<evidence type="ECO:0000256" key="1">
    <source>
        <dbReference type="SAM" id="MobiDB-lite"/>
    </source>
</evidence>
<feature type="region of interest" description="Disordered" evidence="1">
    <location>
        <begin position="332"/>
        <end position="362"/>
    </location>
</feature>
<dbReference type="InterPro" id="IPR012337">
    <property type="entry name" value="RNaseH-like_sf"/>
</dbReference>
<evidence type="ECO:0000259" key="2">
    <source>
        <dbReference type="Pfam" id="PF05699"/>
    </source>
</evidence>
<proteinExistence type="predicted"/>
<dbReference type="PANTHER" id="PTHR23272:SF161">
    <property type="entry name" value="ZINC FINGER BED DOMAIN-CONTAINING PROTEIN RICESLEEPER 1-LIKE"/>
    <property type="match status" value="1"/>
</dbReference>
<comment type="caution">
    <text evidence="3">The sequence shown here is derived from an EMBL/GenBank/DDBJ whole genome shotgun (WGS) entry which is preliminary data.</text>
</comment>
<feature type="compositionally biased region" description="Polar residues" evidence="1">
    <location>
        <begin position="168"/>
        <end position="177"/>
    </location>
</feature>
<feature type="region of interest" description="Disordered" evidence="1">
    <location>
        <begin position="164"/>
        <end position="187"/>
    </location>
</feature>
<accession>A0A4Y9XZN6</accession>
<feature type="compositionally biased region" description="Acidic residues" evidence="1">
    <location>
        <begin position="333"/>
        <end position="342"/>
    </location>
</feature>
<name>A0A4Y9XZN6_9APHY</name>
<dbReference type="InterPro" id="IPR008906">
    <property type="entry name" value="HATC_C_dom"/>
</dbReference>
<reference evidence="3 4" key="1">
    <citation type="submission" date="2019-01" db="EMBL/GenBank/DDBJ databases">
        <title>Genome sequencing of the rare red list fungi Fomitopsis rosea.</title>
        <authorList>
            <person name="Buettner E."/>
            <person name="Kellner H."/>
        </authorList>
    </citation>
    <scope>NUCLEOTIDE SEQUENCE [LARGE SCALE GENOMIC DNA]</scope>
    <source>
        <strain evidence="3 4">DSM 105464</strain>
    </source>
</reference>
<sequence length="392" mass="44162">MKVRWSSTYMMLNRAYSLRAFVEQFMTEISRKAKEAARLKLLSLIPTPEEWRRVKLFQKILQISDRCQQKFSSETNPALHLALPALEELHSEWSRLLQDSTYAHFASGLQAGINKIAEYYDKTVVVLNPRQRFEYFKKNWSDEPVQIAAAEDLAKTIERWHRIRGDDTSTSGATTNPGAKKKAKSGRRYGSMFADLSSDDEGKRSSLRTSTQSTVVTPTAAAVSKPGWEKEFRQYLDLDFESEIFGDDDESAVQWWGKNAHRFPTWASLARDYLAIMATSVSSERAFSSAGITITKRRNRLKGDVAEALQALKCAFKKALFLYDVGPSSATEEALEAEDEELTGTGDTNNPVGEDKGDSDIAELHLELDEDAKEDEGVLLHHDGADWLTETI</sequence>
<dbReference type="Pfam" id="PF05699">
    <property type="entry name" value="Dimer_Tnp_hAT"/>
    <property type="match status" value="1"/>
</dbReference>
<feature type="region of interest" description="Disordered" evidence="1">
    <location>
        <begin position="194"/>
        <end position="213"/>
    </location>
</feature>
<dbReference type="AlphaFoldDB" id="A0A4Y9XZN6"/>
<organism evidence="3 4">
    <name type="scientific">Rhodofomes roseus</name>
    <dbReference type="NCBI Taxonomy" id="34475"/>
    <lineage>
        <taxon>Eukaryota</taxon>
        <taxon>Fungi</taxon>
        <taxon>Dikarya</taxon>
        <taxon>Basidiomycota</taxon>
        <taxon>Agaricomycotina</taxon>
        <taxon>Agaricomycetes</taxon>
        <taxon>Polyporales</taxon>
        <taxon>Rhodofomes</taxon>
    </lineage>
</organism>